<dbReference type="InterPro" id="IPR003439">
    <property type="entry name" value="ABC_transporter-like_ATP-bd"/>
</dbReference>
<accession>A0AAW9K2Q3</accession>
<dbReference type="RefSeq" id="WP_056999923.1">
    <property type="nucleotide sequence ID" value="NZ_BJOJ01000034.1"/>
</dbReference>
<evidence type="ECO:0000256" key="7">
    <source>
        <dbReference type="ARBA" id="ARBA00022970"/>
    </source>
</evidence>
<keyword evidence="7" id="KW-0029">Amino-acid transport</keyword>
<gene>
    <name evidence="10" type="ORF">RAK27_15455</name>
</gene>
<dbReference type="EMBL" id="JAVBVO010000005">
    <property type="protein sequence ID" value="MDZ5760031.1"/>
    <property type="molecule type" value="Genomic_DNA"/>
</dbReference>
<evidence type="ECO:0000256" key="1">
    <source>
        <dbReference type="ARBA" id="ARBA00004202"/>
    </source>
</evidence>
<dbReference type="InterPro" id="IPR003593">
    <property type="entry name" value="AAA+_ATPase"/>
</dbReference>
<dbReference type="InterPro" id="IPR050086">
    <property type="entry name" value="MetN_ABC_transporter-like"/>
</dbReference>
<comment type="similarity">
    <text evidence="2">Belongs to the ABC transporter superfamily.</text>
</comment>
<dbReference type="Proteomes" id="UP001290462">
    <property type="component" value="Unassembled WGS sequence"/>
</dbReference>
<comment type="caution">
    <text evidence="10">The sequence shown here is derived from an EMBL/GenBank/DDBJ whole genome shotgun (WGS) entry which is preliminary data.</text>
</comment>
<evidence type="ECO:0000256" key="5">
    <source>
        <dbReference type="ARBA" id="ARBA00022741"/>
    </source>
</evidence>
<dbReference type="GO" id="GO:0015424">
    <property type="term" value="F:ABC-type amino acid transporter activity"/>
    <property type="evidence" value="ECO:0007669"/>
    <property type="project" value="InterPro"/>
</dbReference>
<dbReference type="InterPro" id="IPR030679">
    <property type="entry name" value="ABC_ATPase_HisP-typ"/>
</dbReference>
<feature type="domain" description="ABC transporter" evidence="9">
    <location>
        <begin position="2"/>
        <end position="240"/>
    </location>
</feature>
<dbReference type="PANTHER" id="PTHR43166:SF9">
    <property type="entry name" value="GLUTAMATE_ASPARTATE IMPORT ATP-BINDING PROTEIN GLTL"/>
    <property type="match status" value="1"/>
</dbReference>
<keyword evidence="3" id="KW-0813">Transport</keyword>
<keyword evidence="4" id="KW-1003">Cell membrane</keyword>
<evidence type="ECO:0000256" key="6">
    <source>
        <dbReference type="ARBA" id="ARBA00022840"/>
    </source>
</evidence>
<name>A0AAW9K2Q3_CARML</name>
<evidence type="ECO:0000256" key="8">
    <source>
        <dbReference type="ARBA" id="ARBA00023136"/>
    </source>
</evidence>
<reference evidence="10" key="1">
    <citation type="submission" date="2023-08" db="EMBL/GenBank/DDBJ databases">
        <title>Genomic characterization of piscicolin 126 produced by Carnobacterium maltaromaticum CM22 strain isolated from salmon (Salmo salar).</title>
        <authorList>
            <person name="Gonzalez-Gragera E."/>
            <person name="Garcia-Lopez J.D."/>
            <person name="Teso-Perez C."/>
            <person name="Gimenez-Hernandez I."/>
            <person name="Peralta-Sanchez J.M."/>
            <person name="Valdivia E."/>
            <person name="Montalban-Lopez M."/>
            <person name="Martin-Platero A.M."/>
            <person name="Banos A."/>
            <person name="Martinez-Bueno M."/>
        </authorList>
    </citation>
    <scope>NUCLEOTIDE SEQUENCE</scope>
    <source>
        <strain evidence="10">CM22</strain>
    </source>
</reference>
<organism evidence="10 11">
    <name type="scientific">Carnobacterium maltaromaticum</name>
    <name type="common">Carnobacterium piscicola</name>
    <dbReference type="NCBI Taxonomy" id="2751"/>
    <lineage>
        <taxon>Bacteria</taxon>
        <taxon>Bacillati</taxon>
        <taxon>Bacillota</taxon>
        <taxon>Bacilli</taxon>
        <taxon>Lactobacillales</taxon>
        <taxon>Carnobacteriaceae</taxon>
        <taxon>Carnobacterium</taxon>
    </lineage>
</organism>
<evidence type="ECO:0000256" key="2">
    <source>
        <dbReference type="ARBA" id="ARBA00005417"/>
    </source>
</evidence>
<dbReference type="GO" id="GO:0005524">
    <property type="term" value="F:ATP binding"/>
    <property type="evidence" value="ECO:0007669"/>
    <property type="project" value="UniProtKB-KW"/>
</dbReference>
<dbReference type="SMART" id="SM00382">
    <property type="entry name" value="AAA"/>
    <property type="match status" value="1"/>
</dbReference>
<keyword evidence="8" id="KW-0472">Membrane</keyword>
<dbReference type="SUPFAM" id="SSF52540">
    <property type="entry name" value="P-loop containing nucleoside triphosphate hydrolases"/>
    <property type="match status" value="1"/>
</dbReference>
<dbReference type="InterPro" id="IPR027417">
    <property type="entry name" value="P-loop_NTPase"/>
</dbReference>
<keyword evidence="5" id="KW-0547">Nucleotide-binding</keyword>
<dbReference type="PANTHER" id="PTHR43166">
    <property type="entry name" value="AMINO ACID IMPORT ATP-BINDING PROTEIN"/>
    <property type="match status" value="1"/>
</dbReference>
<evidence type="ECO:0000256" key="4">
    <source>
        <dbReference type="ARBA" id="ARBA00022475"/>
    </source>
</evidence>
<dbReference type="PROSITE" id="PS50893">
    <property type="entry name" value="ABC_TRANSPORTER_2"/>
    <property type="match status" value="1"/>
</dbReference>
<proteinExistence type="inferred from homology"/>
<dbReference type="PIRSF" id="PIRSF039085">
    <property type="entry name" value="ABC_ATPase_HisP"/>
    <property type="match status" value="1"/>
</dbReference>
<keyword evidence="6 10" id="KW-0067">ATP-binding</keyword>
<evidence type="ECO:0000313" key="11">
    <source>
        <dbReference type="Proteomes" id="UP001290462"/>
    </source>
</evidence>
<dbReference type="PROSITE" id="PS00211">
    <property type="entry name" value="ABC_TRANSPORTER_1"/>
    <property type="match status" value="1"/>
</dbReference>
<dbReference type="Gene3D" id="3.40.50.300">
    <property type="entry name" value="P-loop containing nucleotide triphosphate hydrolases"/>
    <property type="match status" value="1"/>
</dbReference>
<dbReference type="GO" id="GO:0005886">
    <property type="term" value="C:plasma membrane"/>
    <property type="evidence" value="ECO:0007669"/>
    <property type="project" value="UniProtKB-SubCell"/>
</dbReference>
<dbReference type="Pfam" id="PF00005">
    <property type="entry name" value="ABC_tran"/>
    <property type="match status" value="1"/>
</dbReference>
<evidence type="ECO:0000313" key="10">
    <source>
        <dbReference type="EMBL" id="MDZ5760031.1"/>
    </source>
</evidence>
<dbReference type="AlphaFoldDB" id="A0AAW9K2Q3"/>
<dbReference type="InterPro" id="IPR017871">
    <property type="entry name" value="ABC_transporter-like_CS"/>
</dbReference>
<evidence type="ECO:0000259" key="9">
    <source>
        <dbReference type="PROSITE" id="PS50893"/>
    </source>
</evidence>
<comment type="subcellular location">
    <subcellularLocation>
        <location evidence="1">Cell membrane</location>
        <topology evidence="1">Peripheral membrane protein</topology>
    </subcellularLocation>
</comment>
<protein>
    <submittedName>
        <fullName evidence="10">Amino acid ABC transporter ATP-binding protein</fullName>
    </submittedName>
</protein>
<dbReference type="GO" id="GO:0016887">
    <property type="term" value="F:ATP hydrolysis activity"/>
    <property type="evidence" value="ECO:0007669"/>
    <property type="project" value="InterPro"/>
</dbReference>
<evidence type="ECO:0000256" key="3">
    <source>
        <dbReference type="ARBA" id="ARBA00022448"/>
    </source>
</evidence>
<sequence>MLQVKQISKKFNEQLALKEINLSFETGSTTVIVGPSGSGKSTLLRCLNLLEIPENGTLSLGASYFDFTKELKQKDVLALRRKTGMVFQGFHLFPHLTILKNVMEGPVYVRKESKVTAENKARALLKKVGLAEKVDRYPDELSGGQQQRAAIARALAMNPEFLLFDEPTSALDPELEAEVLSVLRGLVEEGNSLIIVTHNLAFAREVADRILFLENGEILFEGTPELFFQGSGSKRIEGFISAMLPNK</sequence>